<gene>
    <name evidence="7" type="ORF">CVS89_06340</name>
</gene>
<dbReference type="GO" id="GO:0046872">
    <property type="term" value="F:metal ion binding"/>
    <property type="evidence" value="ECO:0007669"/>
    <property type="project" value="UniProtKB-KW"/>
</dbReference>
<dbReference type="InterPro" id="IPR009010">
    <property type="entry name" value="Asp_de-COase-like_dom_sf"/>
</dbReference>
<evidence type="ECO:0000256" key="3">
    <source>
        <dbReference type="ARBA" id="ARBA00023004"/>
    </source>
</evidence>
<reference evidence="7 8" key="1">
    <citation type="journal article" date="2018" name="Emerg. Microbes Infect.">
        <title>Genomic analysis of oral Campylobacter concisus strains identified a potential bacterial molecular marker associated with active Crohn's disease.</title>
        <authorList>
            <person name="Liu F."/>
            <person name="Ma R."/>
            <person name="Tay C.Y.A."/>
            <person name="Octavia S."/>
            <person name="Lan R."/>
            <person name="Chung H.K.L."/>
            <person name="Riordan S.M."/>
            <person name="Grimm M.C."/>
            <person name="Leong R.W."/>
            <person name="Tanaka M.M."/>
            <person name="Connor S."/>
            <person name="Zhang L."/>
        </authorList>
    </citation>
    <scope>NUCLEOTIDE SEQUENCE [LARGE SCALE GENOMIC DNA]</scope>
    <source>
        <strain evidence="7 8">H16O-S1</strain>
    </source>
</reference>
<protein>
    <submittedName>
        <fullName evidence="7">Molybdopterin-dependent oxidoreductase</fullName>
    </submittedName>
</protein>
<reference evidence="7 8" key="2">
    <citation type="journal article" date="2020" name="Microb. Genom.">
        <title>Analysis of complete Campylobacter concisus genomes identifies genomospecies features, secretion systems and novel plasmids and their association with severe ulcerative colitis.</title>
        <authorList>
            <person name="Liu F."/>
            <person name="Chen S."/>
            <person name="Luu L.D.W."/>
            <person name="Lee S.A."/>
            <person name="Tay A.C.Y."/>
            <person name="Wu R."/>
            <person name="Riordan S.M."/>
            <person name="Lan R."/>
            <person name="Liu L."/>
            <person name="Zhang L."/>
        </authorList>
    </citation>
    <scope>NUCLEOTIDE SEQUENCE [LARGE SCALE GENOMIC DNA]</scope>
    <source>
        <strain evidence="7 8">H16O-S1</strain>
    </source>
</reference>
<name>A0A7S9RU03_9BACT</name>
<proteinExistence type="predicted"/>
<dbReference type="InterPro" id="IPR006657">
    <property type="entry name" value="MoPterin_dinucl-bd_dom"/>
</dbReference>
<evidence type="ECO:0000256" key="1">
    <source>
        <dbReference type="ARBA" id="ARBA00022723"/>
    </source>
</evidence>
<dbReference type="InterPro" id="IPR006656">
    <property type="entry name" value="Mopterin_OxRdtase"/>
</dbReference>
<organism evidence="7 8">
    <name type="scientific">Campylobacter concisus</name>
    <dbReference type="NCBI Taxonomy" id="199"/>
    <lineage>
        <taxon>Bacteria</taxon>
        <taxon>Pseudomonadati</taxon>
        <taxon>Campylobacterota</taxon>
        <taxon>Epsilonproteobacteria</taxon>
        <taxon>Campylobacterales</taxon>
        <taxon>Campylobacteraceae</taxon>
        <taxon>Campylobacter</taxon>
    </lineage>
</organism>
<evidence type="ECO:0000313" key="8">
    <source>
        <dbReference type="Proteomes" id="UP000594571"/>
    </source>
</evidence>
<accession>A0A7S9RU03</accession>
<dbReference type="GO" id="GO:0022904">
    <property type="term" value="P:respiratory electron transport chain"/>
    <property type="evidence" value="ECO:0007669"/>
    <property type="project" value="TreeGrafter"/>
</dbReference>
<feature type="domain" description="Molybdopterin oxidoreductase" evidence="5">
    <location>
        <begin position="12"/>
        <end position="342"/>
    </location>
</feature>
<keyword evidence="4" id="KW-0411">Iron-sulfur</keyword>
<keyword evidence="2" id="KW-0560">Oxidoreductase</keyword>
<dbReference type="Pfam" id="PF01568">
    <property type="entry name" value="Molydop_binding"/>
    <property type="match status" value="1"/>
</dbReference>
<dbReference type="InterPro" id="IPR050123">
    <property type="entry name" value="Prok_molybdopt-oxidoreductase"/>
</dbReference>
<keyword evidence="1" id="KW-0479">Metal-binding</keyword>
<dbReference type="SUPFAM" id="SSF50692">
    <property type="entry name" value="ADC-like"/>
    <property type="match status" value="1"/>
</dbReference>
<sequence length="602" mass="66874">MAGLASTLGNGTMTNDLVEFATDTDVFLLIGTNTSECHPIIAMQMQRGLERGAKMIVVDPKRTDMAKKADIFLQIPVGSNIKTLNTMMNVIISENLQDTEFIEKYAEGFEYLKEAVKDFTPERFERETGVKKELITEAARMYAKAGSAAICYTMGITQFSDGTSNVFSLSNLAILTGNLGKKGAGVNPLRGQNNVQGSCDMGALPNVIPAGAVNSAYAQEQARKVWHFELNPVPGFKLTYAPDKMDSGELKVLYVYGENPVMSDPWTEHFVHATHHLDCFIVQDLFFTESAQKADVVLPAAGWGEKDGTFINTSRRVQRTRKASEPVGGVEPDWKVVCNIAKAMGLEGFDFLSAEEVWDELRKLMPKFFGGISYYRLEKLGGISWPCPDEDHPGTPDLYTDHKSMLPDGKFRLAPVLYADDKDKRASMEAEFKAKMHIPDGYPVGSGAMSEVPDEVYPCLFTTGRKVYHYHTGTMTRECPPLEYGAGIEGPLIEVSPDIARERELEDGCYAMVENKRGRIAAKLRVNPDLRESTIFTTFHYSEADGNELANAQDHDPLSGITPLKITIANIKRLSEEEYIAFRQQNEMSMHSEKPYLSPVRS</sequence>
<dbReference type="PANTHER" id="PTHR43105:SF14">
    <property type="entry name" value="FORMATE DEHYDROGENASE H"/>
    <property type="match status" value="1"/>
</dbReference>
<evidence type="ECO:0000313" key="7">
    <source>
        <dbReference type="EMBL" id="QPH97875.1"/>
    </source>
</evidence>
<dbReference type="GO" id="GO:0016020">
    <property type="term" value="C:membrane"/>
    <property type="evidence" value="ECO:0007669"/>
    <property type="project" value="TreeGrafter"/>
</dbReference>
<evidence type="ECO:0000256" key="4">
    <source>
        <dbReference type="ARBA" id="ARBA00023014"/>
    </source>
</evidence>
<evidence type="ECO:0000259" key="5">
    <source>
        <dbReference type="Pfam" id="PF00384"/>
    </source>
</evidence>
<evidence type="ECO:0000259" key="6">
    <source>
        <dbReference type="Pfam" id="PF01568"/>
    </source>
</evidence>
<dbReference type="Pfam" id="PF00384">
    <property type="entry name" value="Molybdopterin"/>
    <property type="match status" value="1"/>
</dbReference>
<dbReference type="Proteomes" id="UP000594571">
    <property type="component" value="Chromosome"/>
</dbReference>
<feature type="domain" description="Molybdopterin dinucleotide-binding" evidence="6">
    <location>
        <begin position="461"/>
        <end position="567"/>
    </location>
</feature>
<dbReference type="SUPFAM" id="SSF53706">
    <property type="entry name" value="Formate dehydrogenase/DMSO reductase, domains 1-3"/>
    <property type="match status" value="1"/>
</dbReference>
<dbReference type="EMBL" id="CP049263">
    <property type="protein sequence ID" value="QPH97875.1"/>
    <property type="molecule type" value="Genomic_DNA"/>
</dbReference>
<dbReference type="GO" id="GO:0043546">
    <property type="term" value="F:molybdopterin cofactor binding"/>
    <property type="evidence" value="ECO:0007669"/>
    <property type="project" value="InterPro"/>
</dbReference>
<dbReference type="PANTHER" id="PTHR43105">
    <property type="entry name" value="RESPIRATORY NITRATE REDUCTASE"/>
    <property type="match status" value="1"/>
</dbReference>
<dbReference type="GO" id="GO:0003954">
    <property type="term" value="F:NADH dehydrogenase activity"/>
    <property type="evidence" value="ECO:0007669"/>
    <property type="project" value="TreeGrafter"/>
</dbReference>
<keyword evidence="3" id="KW-0408">Iron</keyword>
<dbReference type="AlphaFoldDB" id="A0A7S9RU03"/>
<dbReference type="Gene3D" id="2.40.40.20">
    <property type="match status" value="1"/>
</dbReference>
<dbReference type="Gene3D" id="3.40.228.10">
    <property type="entry name" value="Dimethylsulfoxide Reductase, domain 2"/>
    <property type="match status" value="1"/>
</dbReference>
<dbReference type="Gene3D" id="3.40.50.740">
    <property type="match status" value="1"/>
</dbReference>
<dbReference type="GO" id="GO:0051536">
    <property type="term" value="F:iron-sulfur cluster binding"/>
    <property type="evidence" value="ECO:0007669"/>
    <property type="project" value="UniProtKB-KW"/>
</dbReference>
<evidence type="ECO:0000256" key="2">
    <source>
        <dbReference type="ARBA" id="ARBA00023002"/>
    </source>
</evidence>